<evidence type="ECO:0000313" key="2">
    <source>
        <dbReference type="EMBL" id="RMY06818.1"/>
    </source>
</evidence>
<dbReference type="Gene3D" id="3.20.20.150">
    <property type="entry name" value="Divalent-metal-dependent TIM barrel enzymes"/>
    <property type="match status" value="1"/>
</dbReference>
<sequence length="362" mass="40165">MSLGGKYSARRDLKAIPHLPQIVNMEKQNLAISSVSLGWHDSHILFDKANAAANNGFQGLELMMGDLEKAAVDAGQSLEAQAASFKAHCDGKGLAIMALSSLDNWEGSQTPLSIRMRKAVEWIRIARIVGASILQVPASFEDASLLVSEDEIVHQLRLLADCGLPRFGSDESTVEIAYEPMAWSVRSDTWQHALHIKRRVGRANFKLCLDTYHILAKLWGDCSSPDGKIPGGDAALERSLFETLRLMKAEDVSFVQLSDAALAQPPVTLAQLREAGKQPSWYWCSKGRCFPYQESLGAYLPMTDIIRTWLIELGWSGWVSMEIFHSSMAQQDRGPGFWAFHGRKSWDKIKVAVAKEVRSSHL</sequence>
<gene>
    <name evidence="3" type="ORF">D0866_08161</name>
    <name evidence="2" type="ORF">D0868_05669</name>
</gene>
<dbReference type="InterPro" id="IPR013022">
    <property type="entry name" value="Xyl_isomerase-like_TIM-brl"/>
</dbReference>
<dbReference type="PANTHER" id="PTHR12110">
    <property type="entry name" value="HYDROXYPYRUVATE ISOMERASE"/>
    <property type="match status" value="1"/>
</dbReference>
<dbReference type="Proteomes" id="UP000276864">
    <property type="component" value="Unassembled WGS sequence"/>
</dbReference>
<evidence type="ECO:0000313" key="4">
    <source>
        <dbReference type="Proteomes" id="UP000276864"/>
    </source>
</evidence>
<dbReference type="EMBL" id="QWIK01000402">
    <property type="protein sequence ID" value="RMY06818.1"/>
    <property type="molecule type" value="Genomic_DNA"/>
</dbReference>
<dbReference type="InterPro" id="IPR050312">
    <property type="entry name" value="IolE/XylAMocC-like"/>
</dbReference>
<dbReference type="EMBL" id="QWIM01000875">
    <property type="protein sequence ID" value="RMY30201.1"/>
    <property type="molecule type" value="Genomic_DNA"/>
</dbReference>
<accession>A0A3M6YUW7</accession>
<evidence type="ECO:0000313" key="3">
    <source>
        <dbReference type="EMBL" id="RMY30201.1"/>
    </source>
</evidence>
<dbReference type="Proteomes" id="UP000282582">
    <property type="component" value="Unassembled WGS sequence"/>
</dbReference>
<name>A0A3M6YUW7_HORWE</name>
<proteinExistence type="predicted"/>
<evidence type="ECO:0000313" key="5">
    <source>
        <dbReference type="Proteomes" id="UP000282582"/>
    </source>
</evidence>
<dbReference type="InterPro" id="IPR036237">
    <property type="entry name" value="Xyl_isomerase-like_sf"/>
</dbReference>
<dbReference type="AlphaFoldDB" id="A0A3M6YUW7"/>
<feature type="domain" description="Xylose isomerase-like TIM barrel" evidence="1">
    <location>
        <begin position="51"/>
        <end position="330"/>
    </location>
</feature>
<evidence type="ECO:0000259" key="1">
    <source>
        <dbReference type="Pfam" id="PF01261"/>
    </source>
</evidence>
<protein>
    <recommendedName>
        <fullName evidence="1">Xylose isomerase-like TIM barrel domain-containing protein</fullName>
    </recommendedName>
</protein>
<dbReference type="PANTHER" id="PTHR12110:SF38">
    <property type="entry name" value="DIOXYGENASE, PUTATIVE (AFU_ORTHOLOGUE AFUA_6G00240)-RELATED"/>
    <property type="match status" value="1"/>
</dbReference>
<dbReference type="SUPFAM" id="SSF51658">
    <property type="entry name" value="Xylose isomerase-like"/>
    <property type="match status" value="1"/>
</dbReference>
<organism evidence="2 5">
    <name type="scientific">Hortaea werneckii</name>
    <name type="common">Black yeast</name>
    <name type="synonym">Cladosporium werneckii</name>
    <dbReference type="NCBI Taxonomy" id="91943"/>
    <lineage>
        <taxon>Eukaryota</taxon>
        <taxon>Fungi</taxon>
        <taxon>Dikarya</taxon>
        <taxon>Ascomycota</taxon>
        <taxon>Pezizomycotina</taxon>
        <taxon>Dothideomycetes</taxon>
        <taxon>Dothideomycetidae</taxon>
        <taxon>Mycosphaerellales</taxon>
        <taxon>Teratosphaeriaceae</taxon>
        <taxon>Hortaea</taxon>
    </lineage>
</organism>
<dbReference type="Pfam" id="PF01261">
    <property type="entry name" value="AP_endonuc_2"/>
    <property type="match status" value="1"/>
</dbReference>
<reference evidence="4 5" key="1">
    <citation type="journal article" date="2018" name="BMC Genomics">
        <title>Genomic evidence for intraspecific hybridization in a clonal and extremely halotolerant yeast.</title>
        <authorList>
            <person name="Gostincar C."/>
            <person name="Stajich J.E."/>
            <person name="Zupancic J."/>
            <person name="Zalar P."/>
            <person name="Gunde-Cimerman N."/>
        </authorList>
    </citation>
    <scope>NUCLEOTIDE SEQUENCE [LARGE SCALE GENOMIC DNA]</scope>
    <source>
        <strain evidence="3 4">EXF-6651</strain>
        <strain evidence="2 5">EXF-6654</strain>
    </source>
</reference>
<comment type="caution">
    <text evidence="2">The sequence shown here is derived from an EMBL/GenBank/DDBJ whole genome shotgun (WGS) entry which is preliminary data.</text>
</comment>